<dbReference type="Pfam" id="PF13411">
    <property type="entry name" value="MerR_1"/>
    <property type="match status" value="1"/>
</dbReference>
<keyword evidence="7" id="KW-1185">Reference proteome</keyword>
<dbReference type="InterPro" id="IPR047057">
    <property type="entry name" value="MerR_fam"/>
</dbReference>
<gene>
    <name evidence="6" type="ORF">BH719_08790</name>
</gene>
<accession>A0A1D8B469</accession>
<dbReference type="RefSeq" id="WP_009744488.1">
    <property type="nucleotide sequence ID" value="NZ_CP017298.1"/>
</dbReference>
<evidence type="ECO:0000256" key="2">
    <source>
        <dbReference type="ARBA" id="ARBA00023125"/>
    </source>
</evidence>
<dbReference type="InterPro" id="IPR012925">
    <property type="entry name" value="TipAS_dom"/>
</dbReference>
<dbReference type="SUPFAM" id="SSF46955">
    <property type="entry name" value="Putative DNA-binding domain"/>
    <property type="match status" value="1"/>
</dbReference>
<keyword evidence="1" id="KW-0805">Transcription regulation</keyword>
<dbReference type="Gene3D" id="1.10.490.50">
    <property type="entry name" value="Antibiotic binding domain of TipA-like multidrug resistance regulators"/>
    <property type="match status" value="1"/>
</dbReference>
<dbReference type="Pfam" id="PF07739">
    <property type="entry name" value="TipAS"/>
    <property type="match status" value="1"/>
</dbReference>
<dbReference type="OrthoDB" id="9809391at2"/>
<dbReference type="GO" id="GO:0003700">
    <property type="term" value="F:DNA-binding transcription factor activity"/>
    <property type="evidence" value="ECO:0007669"/>
    <property type="project" value="InterPro"/>
</dbReference>
<dbReference type="STRING" id="178339.BH719_08790"/>
<evidence type="ECO:0000256" key="3">
    <source>
        <dbReference type="ARBA" id="ARBA00023159"/>
    </source>
</evidence>
<dbReference type="PANTHER" id="PTHR30204">
    <property type="entry name" value="REDOX-CYCLING DRUG-SENSING TRANSCRIPTIONAL ACTIVATOR SOXR"/>
    <property type="match status" value="1"/>
</dbReference>
<reference evidence="6 7" key="1">
    <citation type="submission" date="2016-09" db="EMBL/GenBank/DDBJ databases">
        <title>Complete genome sequence of Actinomyces hongkongensis HKU8.</title>
        <authorList>
            <person name="Gao Y.-X."/>
            <person name="Zhou Y.-Y."/>
            <person name="Xie Y."/>
            <person name="Wang M."/>
            <person name="Wang S.-J."/>
            <person name="Shen S.-G."/>
        </authorList>
    </citation>
    <scope>NUCLEOTIDE SEQUENCE [LARGE SCALE GENOMIC DNA]</scope>
    <source>
        <strain evidence="6 7">HKU8</strain>
    </source>
</reference>
<keyword evidence="3" id="KW-0010">Activator</keyword>
<dbReference type="CDD" id="cd01106">
    <property type="entry name" value="HTH_TipAL-Mta"/>
    <property type="match status" value="1"/>
</dbReference>
<dbReference type="Gene3D" id="1.10.1660.10">
    <property type="match status" value="1"/>
</dbReference>
<evidence type="ECO:0000313" key="6">
    <source>
        <dbReference type="EMBL" id="AOS47916.1"/>
    </source>
</evidence>
<dbReference type="KEGG" id="phon:BH719_08790"/>
<sequence>MSDDNTFYTVGEVAQRFALTVRTLHHWEAQGLLAPVERSWSNYRLYSPEDCARVQRIVIYRATGMGLMDIKALLESGESGASHLRRQRESLVAQRQQTDKMIEAIDLLLEDAMNGNALTVEEIGEILGDADFAAHQARAEERYGGTDDWKEWHRRTASWREGDWQANVERVQQIESDMIDAIRDGVATDSDRAAELVGAHREALSEYFPVSPAKHYLISRAYLCDEGFRSHYDSQQEGFAQWLATAIEHVARNRGVDTDNPEWK</sequence>
<name>A0A1D8B469_9ACTO</name>
<evidence type="ECO:0000259" key="5">
    <source>
        <dbReference type="PROSITE" id="PS50937"/>
    </source>
</evidence>
<dbReference type="PANTHER" id="PTHR30204:SF90">
    <property type="entry name" value="HTH-TYPE TRANSCRIPTIONAL ACTIVATOR MTA"/>
    <property type="match status" value="1"/>
</dbReference>
<dbReference type="SUPFAM" id="SSF89082">
    <property type="entry name" value="Antibiotic binding domain of TipA-like multidrug resistance regulators"/>
    <property type="match status" value="1"/>
</dbReference>
<dbReference type="InterPro" id="IPR036244">
    <property type="entry name" value="TipA-like_antibiotic-bd"/>
</dbReference>
<evidence type="ECO:0000313" key="7">
    <source>
        <dbReference type="Proteomes" id="UP000095214"/>
    </source>
</evidence>
<keyword evidence="4" id="KW-0804">Transcription</keyword>
<dbReference type="PROSITE" id="PS50937">
    <property type="entry name" value="HTH_MERR_2"/>
    <property type="match status" value="1"/>
</dbReference>
<organism evidence="6 7">
    <name type="scientific">Pauljensenia hongkongensis</name>
    <dbReference type="NCBI Taxonomy" id="178339"/>
    <lineage>
        <taxon>Bacteria</taxon>
        <taxon>Bacillati</taxon>
        <taxon>Actinomycetota</taxon>
        <taxon>Actinomycetes</taxon>
        <taxon>Actinomycetales</taxon>
        <taxon>Actinomycetaceae</taxon>
        <taxon>Pauljensenia</taxon>
    </lineage>
</organism>
<dbReference type="GO" id="GO:0003677">
    <property type="term" value="F:DNA binding"/>
    <property type="evidence" value="ECO:0007669"/>
    <property type="project" value="UniProtKB-KW"/>
</dbReference>
<dbReference type="InterPro" id="IPR009061">
    <property type="entry name" value="DNA-bd_dom_put_sf"/>
</dbReference>
<feature type="domain" description="HTH merR-type" evidence="5">
    <location>
        <begin position="7"/>
        <end position="76"/>
    </location>
</feature>
<dbReference type="Proteomes" id="UP000095214">
    <property type="component" value="Chromosome"/>
</dbReference>
<protein>
    <submittedName>
        <fullName evidence="6">MerR family transcriptional regulator</fullName>
    </submittedName>
</protein>
<evidence type="ECO:0000256" key="4">
    <source>
        <dbReference type="ARBA" id="ARBA00023163"/>
    </source>
</evidence>
<evidence type="ECO:0000256" key="1">
    <source>
        <dbReference type="ARBA" id="ARBA00023015"/>
    </source>
</evidence>
<dbReference type="InterPro" id="IPR000551">
    <property type="entry name" value="MerR-type_HTH_dom"/>
</dbReference>
<dbReference type="EMBL" id="CP017298">
    <property type="protein sequence ID" value="AOS47916.1"/>
    <property type="molecule type" value="Genomic_DNA"/>
</dbReference>
<keyword evidence="2" id="KW-0238">DNA-binding</keyword>
<dbReference type="AlphaFoldDB" id="A0A1D8B469"/>
<proteinExistence type="predicted"/>
<dbReference type="SMART" id="SM00422">
    <property type="entry name" value="HTH_MERR"/>
    <property type="match status" value="1"/>
</dbReference>